<dbReference type="Gramene" id="ERN01639">
    <property type="protein sequence ID" value="ERN01639"/>
    <property type="gene ID" value="AMTR_s00090p00095160"/>
</dbReference>
<sequence length="110" mass="12393">MDVLVDQVVDEADIEMILTEVEAENDVDFEIDSTMVADIDAQPLDSLPMLVQSDPTLWSLSPMMQLEAKKDDRVVAEKKRVETVSEKDPAQQTSTKKVAIREGIDLLLRY</sequence>
<organism evidence="1 2">
    <name type="scientific">Amborella trichopoda</name>
    <dbReference type="NCBI Taxonomy" id="13333"/>
    <lineage>
        <taxon>Eukaryota</taxon>
        <taxon>Viridiplantae</taxon>
        <taxon>Streptophyta</taxon>
        <taxon>Embryophyta</taxon>
        <taxon>Tracheophyta</taxon>
        <taxon>Spermatophyta</taxon>
        <taxon>Magnoliopsida</taxon>
        <taxon>Amborellales</taxon>
        <taxon>Amborellaceae</taxon>
        <taxon>Amborella</taxon>
    </lineage>
</organism>
<dbReference type="AlphaFoldDB" id="W1P1Y6"/>
<evidence type="ECO:0000313" key="2">
    <source>
        <dbReference type="Proteomes" id="UP000017836"/>
    </source>
</evidence>
<accession>W1P1Y6</accession>
<dbReference type="HOGENOM" id="CLU_2174394_0_0_1"/>
<dbReference type="EMBL" id="KI394757">
    <property type="protein sequence ID" value="ERN01639.1"/>
    <property type="molecule type" value="Genomic_DNA"/>
</dbReference>
<evidence type="ECO:0000313" key="1">
    <source>
        <dbReference type="EMBL" id="ERN01639.1"/>
    </source>
</evidence>
<name>W1P1Y6_AMBTC</name>
<proteinExistence type="predicted"/>
<keyword evidence="2" id="KW-1185">Reference proteome</keyword>
<protein>
    <submittedName>
        <fullName evidence="1">Uncharacterized protein</fullName>
    </submittedName>
</protein>
<gene>
    <name evidence="1" type="ORF">AMTR_s00090p00095160</name>
</gene>
<reference evidence="2" key="1">
    <citation type="journal article" date="2013" name="Science">
        <title>The Amborella genome and the evolution of flowering plants.</title>
        <authorList>
            <consortium name="Amborella Genome Project"/>
        </authorList>
    </citation>
    <scope>NUCLEOTIDE SEQUENCE [LARGE SCALE GENOMIC DNA]</scope>
</reference>
<dbReference type="Proteomes" id="UP000017836">
    <property type="component" value="Unassembled WGS sequence"/>
</dbReference>